<dbReference type="GeneID" id="26255370"/>
<reference evidence="1 2" key="1">
    <citation type="journal article" date="2013" name="PLoS Genet.">
        <title>Comparative genome structure, secondary metabolite, and effector coding capacity across Cochliobolus pathogens.</title>
        <authorList>
            <person name="Condon B.J."/>
            <person name="Leng Y."/>
            <person name="Wu D."/>
            <person name="Bushley K.E."/>
            <person name="Ohm R.A."/>
            <person name="Otillar R."/>
            <person name="Martin J."/>
            <person name="Schackwitz W."/>
            <person name="Grimwood J."/>
            <person name="MohdZainudin N."/>
            <person name="Xue C."/>
            <person name="Wang R."/>
            <person name="Manning V.A."/>
            <person name="Dhillon B."/>
            <person name="Tu Z.J."/>
            <person name="Steffenson B.J."/>
            <person name="Salamov A."/>
            <person name="Sun H."/>
            <person name="Lowry S."/>
            <person name="LaButti K."/>
            <person name="Han J."/>
            <person name="Copeland A."/>
            <person name="Lindquist E."/>
            <person name="Barry K."/>
            <person name="Schmutz J."/>
            <person name="Baker S.E."/>
            <person name="Ciuffetti L.M."/>
            <person name="Grigoriev I.V."/>
            <person name="Zhong S."/>
            <person name="Turgeon B.G."/>
        </authorList>
    </citation>
    <scope>NUCLEOTIDE SEQUENCE [LARGE SCALE GENOMIC DNA]</scope>
    <source>
        <strain evidence="1 2">FI3</strain>
    </source>
</reference>
<dbReference type="EMBL" id="KI968700">
    <property type="protein sequence ID" value="EUN31156.1"/>
    <property type="molecule type" value="Genomic_DNA"/>
</dbReference>
<accession>W7ESV1</accession>
<name>W7ESV1_BIPV3</name>
<gene>
    <name evidence="1" type="ORF">COCVIDRAFT_34097</name>
</gene>
<proteinExistence type="predicted"/>
<dbReference type="OrthoDB" id="10419994at2759"/>
<sequence length="151" mass="16065">MVQQRRARPSHRATVRGDLALLPRTTVGASLSLLHMARLPLLPYPLPVCDAPGIRLPCAGSSLSLAVPAVPAALPSQCAAGSRLSANSLLHCSEMRPTAPSFHSVSGRWLQDAAPPHWLACRGAMLSCPAPDLWEINEAILQMSNTSISIF</sequence>
<evidence type="ECO:0000313" key="1">
    <source>
        <dbReference type="EMBL" id="EUN31156.1"/>
    </source>
</evidence>
<dbReference type="Proteomes" id="UP000054337">
    <property type="component" value="Unassembled WGS sequence"/>
</dbReference>
<organism evidence="1 2">
    <name type="scientific">Bipolaris victoriae (strain FI3)</name>
    <name type="common">Victoria blight of oats agent</name>
    <name type="synonym">Cochliobolus victoriae</name>
    <dbReference type="NCBI Taxonomy" id="930091"/>
    <lineage>
        <taxon>Eukaryota</taxon>
        <taxon>Fungi</taxon>
        <taxon>Dikarya</taxon>
        <taxon>Ascomycota</taxon>
        <taxon>Pezizomycotina</taxon>
        <taxon>Dothideomycetes</taxon>
        <taxon>Pleosporomycetidae</taxon>
        <taxon>Pleosporales</taxon>
        <taxon>Pleosporineae</taxon>
        <taxon>Pleosporaceae</taxon>
        <taxon>Bipolaris</taxon>
    </lineage>
</organism>
<dbReference type="HOGENOM" id="CLU_1731137_0_0_1"/>
<protein>
    <submittedName>
        <fullName evidence="1">Uncharacterized protein</fullName>
    </submittedName>
</protein>
<evidence type="ECO:0000313" key="2">
    <source>
        <dbReference type="Proteomes" id="UP000054337"/>
    </source>
</evidence>
<dbReference type="RefSeq" id="XP_014560777.1">
    <property type="nucleotide sequence ID" value="XM_014705291.1"/>
</dbReference>
<dbReference type="AlphaFoldDB" id="W7ESV1"/>
<keyword evidence="2" id="KW-1185">Reference proteome</keyword>